<gene>
    <name evidence="1" type="ORF">OGATHE_006761</name>
</gene>
<evidence type="ECO:0000313" key="1">
    <source>
        <dbReference type="EMBL" id="KAH3659035.1"/>
    </source>
</evidence>
<reference evidence="1" key="1">
    <citation type="journal article" date="2021" name="Open Biol.">
        <title>Shared evolutionary footprints suggest mitochondrial oxidative damage underlies multiple complex I losses in fungi.</title>
        <authorList>
            <person name="Schikora-Tamarit M.A."/>
            <person name="Marcet-Houben M."/>
            <person name="Nosek J."/>
            <person name="Gabaldon T."/>
        </authorList>
    </citation>
    <scope>NUCLEOTIDE SEQUENCE</scope>
    <source>
        <strain evidence="1">NCAIM Y.01608</strain>
    </source>
</reference>
<name>A0A9P8NT10_9ASCO</name>
<dbReference type="Proteomes" id="UP000788993">
    <property type="component" value="Unassembled WGS sequence"/>
</dbReference>
<organism evidence="1 2">
    <name type="scientific">Ogataea polymorpha</name>
    <dbReference type="NCBI Taxonomy" id="460523"/>
    <lineage>
        <taxon>Eukaryota</taxon>
        <taxon>Fungi</taxon>
        <taxon>Dikarya</taxon>
        <taxon>Ascomycota</taxon>
        <taxon>Saccharomycotina</taxon>
        <taxon>Pichiomycetes</taxon>
        <taxon>Pichiales</taxon>
        <taxon>Pichiaceae</taxon>
        <taxon>Ogataea</taxon>
    </lineage>
</organism>
<comment type="caution">
    <text evidence="1">The sequence shown here is derived from an EMBL/GenBank/DDBJ whole genome shotgun (WGS) entry which is preliminary data.</text>
</comment>
<proteinExistence type="predicted"/>
<keyword evidence="2" id="KW-1185">Reference proteome</keyword>
<protein>
    <submittedName>
        <fullName evidence="1">Uncharacterized protein</fullName>
    </submittedName>
</protein>
<dbReference type="PANTHER" id="PTHR37449:SF1">
    <property type="entry name" value="OS02G0159950 PROTEIN"/>
    <property type="match status" value="1"/>
</dbReference>
<evidence type="ECO:0000313" key="2">
    <source>
        <dbReference type="Proteomes" id="UP000788993"/>
    </source>
</evidence>
<dbReference type="EMBL" id="JAEUBD010001571">
    <property type="protein sequence ID" value="KAH3659035.1"/>
    <property type="molecule type" value="Genomic_DNA"/>
</dbReference>
<dbReference type="PANTHER" id="PTHR37449">
    <property type="match status" value="1"/>
</dbReference>
<reference evidence="1" key="2">
    <citation type="submission" date="2021-01" db="EMBL/GenBank/DDBJ databases">
        <authorList>
            <person name="Schikora-Tamarit M.A."/>
        </authorList>
    </citation>
    <scope>NUCLEOTIDE SEQUENCE</scope>
    <source>
        <strain evidence="1">NCAIM Y.01608</strain>
    </source>
</reference>
<accession>A0A9P8NT10</accession>
<dbReference type="AlphaFoldDB" id="A0A9P8NT10"/>
<sequence>MITLTSPRSSNPSSWFSSSSIVRWTSLSPPDEDSYLLEPIASISSINTIEGAFSLATLNSCLHMRGPSPRYFWISSEPTILRNDALVWFATALASKVFPVPGAPYNITPFGGLIPISSYNSGCVRGSSTASLISWICDSNPPMSAYDSVGDLSIFITFTTGSVSSCRTPTMETVL</sequence>